<dbReference type="AlphaFoldDB" id="A0A0B1SDQ2"/>
<sequence length="88" mass="9901">MGTFNQAEFDKEVSRDFDTQEIASATARYEKEAEELLKNKAEVKKVIGYIDLTTLAGDDTKGRVTALLDRALNPVPGSWMYYTTHPTK</sequence>
<dbReference type="Gene3D" id="3.20.20.70">
    <property type="entry name" value="Aldolase class I"/>
    <property type="match status" value="1"/>
</dbReference>
<dbReference type="InterPro" id="IPR013785">
    <property type="entry name" value="Aldolase_TIM"/>
</dbReference>
<dbReference type="EMBL" id="KN573397">
    <property type="protein sequence ID" value="KHJ83448.1"/>
    <property type="molecule type" value="Genomic_DNA"/>
</dbReference>
<organism evidence="1 2">
    <name type="scientific">Oesophagostomum dentatum</name>
    <name type="common">Nodular worm</name>
    <dbReference type="NCBI Taxonomy" id="61180"/>
    <lineage>
        <taxon>Eukaryota</taxon>
        <taxon>Metazoa</taxon>
        <taxon>Ecdysozoa</taxon>
        <taxon>Nematoda</taxon>
        <taxon>Chromadorea</taxon>
        <taxon>Rhabditida</taxon>
        <taxon>Rhabditina</taxon>
        <taxon>Rhabditomorpha</taxon>
        <taxon>Strongyloidea</taxon>
        <taxon>Strongylidae</taxon>
        <taxon>Oesophagostomum</taxon>
    </lineage>
</organism>
<protein>
    <submittedName>
        <fullName evidence="1">Uncharacterized protein</fullName>
    </submittedName>
</protein>
<evidence type="ECO:0000313" key="2">
    <source>
        <dbReference type="Proteomes" id="UP000053660"/>
    </source>
</evidence>
<proteinExistence type="predicted"/>
<accession>A0A0B1SDQ2</accession>
<gene>
    <name evidence="1" type="ORF">OESDEN_16855</name>
</gene>
<evidence type="ECO:0000313" key="1">
    <source>
        <dbReference type="EMBL" id="KHJ83448.1"/>
    </source>
</evidence>
<dbReference type="Proteomes" id="UP000053660">
    <property type="component" value="Unassembled WGS sequence"/>
</dbReference>
<keyword evidence="2" id="KW-1185">Reference proteome</keyword>
<name>A0A0B1SDQ2_OESDE</name>
<reference evidence="1 2" key="1">
    <citation type="submission" date="2014-03" db="EMBL/GenBank/DDBJ databases">
        <title>Draft genome of the hookworm Oesophagostomum dentatum.</title>
        <authorList>
            <person name="Mitreva M."/>
        </authorList>
    </citation>
    <scope>NUCLEOTIDE SEQUENCE [LARGE SCALE GENOMIC DNA]</scope>
    <source>
        <strain evidence="1 2">OD-Hann</strain>
    </source>
</reference>
<dbReference type="OrthoDB" id="10456374at2759"/>